<feature type="non-terminal residue" evidence="2">
    <location>
        <position position="57"/>
    </location>
</feature>
<gene>
    <name evidence="2" type="ORF">FKW44_012670</name>
</gene>
<keyword evidence="1" id="KW-0472">Membrane</keyword>
<sequence>MDRGVESGQQYGDIDSMSAFSDKAVRLGFIRKVYGILCVQLALTAAIMGIFTLQSVK</sequence>
<reference evidence="3" key="1">
    <citation type="submission" date="2021-01" db="EMBL/GenBank/DDBJ databases">
        <title>Caligus Genome Assembly.</title>
        <authorList>
            <person name="Gallardo-Escarate C."/>
        </authorList>
    </citation>
    <scope>NUCLEOTIDE SEQUENCE [LARGE SCALE GENOMIC DNA]</scope>
</reference>
<accession>A0A7T8HK04</accession>
<keyword evidence="1" id="KW-0812">Transmembrane</keyword>
<dbReference type="Proteomes" id="UP000595437">
    <property type="component" value="Chromosome 8"/>
</dbReference>
<feature type="transmembrane region" description="Helical" evidence="1">
    <location>
        <begin position="33"/>
        <end position="53"/>
    </location>
</feature>
<keyword evidence="3" id="KW-1185">Reference proteome</keyword>
<organism evidence="2 3">
    <name type="scientific">Caligus rogercresseyi</name>
    <name type="common">Sea louse</name>
    <dbReference type="NCBI Taxonomy" id="217165"/>
    <lineage>
        <taxon>Eukaryota</taxon>
        <taxon>Metazoa</taxon>
        <taxon>Ecdysozoa</taxon>
        <taxon>Arthropoda</taxon>
        <taxon>Crustacea</taxon>
        <taxon>Multicrustacea</taxon>
        <taxon>Hexanauplia</taxon>
        <taxon>Copepoda</taxon>
        <taxon>Siphonostomatoida</taxon>
        <taxon>Caligidae</taxon>
        <taxon>Caligus</taxon>
    </lineage>
</organism>
<dbReference type="EMBL" id="CP045897">
    <property type="protein sequence ID" value="QQP51344.1"/>
    <property type="molecule type" value="Genomic_DNA"/>
</dbReference>
<proteinExistence type="predicted"/>
<protein>
    <submittedName>
        <fullName evidence="2">Fas apoptotic inhibitory molecule 2</fullName>
    </submittedName>
</protein>
<keyword evidence="1" id="KW-1133">Transmembrane helix</keyword>
<evidence type="ECO:0000313" key="3">
    <source>
        <dbReference type="Proteomes" id="UP000595437"/>
    </source>
</evidence>
<dbReference type="AlphaFoldDB" id="A0A7T8HK04"/>
<evidence type="ECO:0000256" key="1">
    <source>
        <dbReference type="SAM" id="Phobius"/>
    </source>
</evidence>
<dbReference type="OrthoDB" id="7933078at2759"/>
<evidence type="ECO:0000313" key="2">
    <source>
        <dbReference type="EMBL" id="QQP51344.1"/>
    </source>
</evidence>
<name>A0A7T8HK04_CALRO</name>